<feature type="domain" description="Protein kinase" evidence="3">
    <location>
        <begin position="283"/>
        <end position="660"/>
    </location>
</feature>
<feature type="region of interest" description="Disordered" evidence="1">
    <location>
        <begin position="530"/>
        <end position="566"/>
    </location>
</feature>
<dbReference type="Pfam" id="PF07714">
    <property type="entry name" value="PK_Tyr_Ser-Thr"/>
    <property type="match status" value="1"/>
</dbReference>
<feature type="region of interest" description="Disordered" evidence="1">
    <location>
        <begin position="354"/>
        <end position="383"/>
    </location>
</feature>
<dbReference type="PANTHER" id="PTHR24416:SF600">
    <property type="entry name" value="PDGF- AND VEGF-RECEPTOR RELATED, ISOFORM J"/>
    <property type="match status" value="1"/>
</dbReference>
<keyword evidence="2" id="KW-0812">Transmembrane</keyword>
<name>A0ABQ9YGP3_9EUKA</name>
<dbReference type="Proteomes" id="UP001281761">
    <property type="component" value="Unassembled WGS sequence"/>
</dbReference>
<evidence type="ECO:0000256" key="1">
    <source>
        <dbReference type="SAM" id="MobiDB-lite"/>
    </source>
</evidence>
<proteinExistence type="predicted"/>
<gene>
    <name evidence="4" type="ORF">BLNAU_1945</name>
</gene>
<keyword evidence="5" id="KW-1185">Reference proteome</keyword>
<evidence type="ECO:0000313" key="5">
    <source>
        <dbReference type="Proteomes" id="UP001281761"/>
    </source>
</evidence>
<dbReference type="PROSITE" id="PS50011">
    <property type="entry name" value="PROTEIN_KINASE_DOM"/>
    <property type="match status" value="1"/>
</dbReference>
<dbReference type="PANTHER" id="PTHR24416">
    <property type="entry name" value="TYROSINE-PROTEIN KINASE RECEPTOR"/>
    <property type="match status" value="1"/>
</dbReference>
<evidence type="ECO:0000259" key="3">
    <source>
        <dbReference type="PROSITE" id="PS50011"/>
    </source>
</evidence>
<dbReference type="SUPFAM" id="SSF56112">
    <property type="entry name" value="Protein kinase-like (PK-like)"/>
    <property type="match status" value="1"/>
</dbReference>
<feature type="compositionally biased region" description="Basic and acidic residues" evidence="1">
    <location>
        <begin position="544"/>
        <end position="566"/>
    </location>
</feature>
<evidence type="ECO:0000313" key="4">
    <source>
        <dbReference type="EMBL" id="KAK2962922.1"/>
    </source>
</evidence>
<evidence type="ECO:0000256" key="2">
    <source>
        <dbReference type="SAM" id="Phobius"/>
    </source>
</evidence>
<comment type="caution">
    <text evidence="4">The sequence shown here is derived from an EMBL/GenBank/DDBJ whole genome shotgun (WGS) entry which is preliminary data.</text>
</comment>
<dbReference type="InterPro" id="IPR000719">
    <property type="entry name" value="Prot_kinase_dom"/>
</dbReference>
<keyword evidence="2" id="KW-1133">Transmembrane helix</keyword>
<dbReference type="InterPro" id="IPR011009">
    <property type="entry name" value="Kinase-like_dom_sf"/>
</dbReference>
<organism evidence="4 5">
    <name type="scientific">Blattamonas nauphoetae</name>
    <dbReference type="NCBI Taxonomy" id="2049346"/>
    <lineage>
        <taxon>Eukaryota</taxon>
        <taxon>Metamonada</taxon>
        <taxon>Preaxostyla</taxon>
        <taxon>Oxymonadida</taxon>
        <taxon>Blattamonas</taxon>
    </lineage>
</organism>
<sequence length="686" mass="75169">MSSGSLLSISASSPISATLEIDTSASMGSQTGLIVVSSARLEFHEISVSVLQTDPSFVLVSADNSTLVLKTTSFSGNPLLSSSLNFESSEHSQFVCGWSTGLFRLSNCITTITSSQLHDLPQGALNMKNGTLTLRESSFDGNTPNLDSFPSARRNILCSDEGKVNVGSLSGGDGSADKHPHLWLSSSDCVLSGEDVNTNALFFVPTLSSDSTSSWNKKEKEFDVTIVGTTLIPCGLFLEVFDVRKDSTEGESFPIELTQQSAFSFTETNITFTLPASSLADLDSSAEWRGRLVFGSNQKTRNSFQIQKNSSGRLAESAKENMKWWLPLVLVLSTIAILVIAILVVLMRRRRQKDKTKTQNLTESTELDVGEEDMKVEDTSQATTDRVDCTSDCTTTKMGSIVTEEREQSRRGMSEAIWEDEKDGMGMAFGVDGKEVKVLNKHDTLFNRLHHPQPGLKIEKDAVRKQILSALQSISGSGRNEFILKQLSPHEIFFDLAGVVGLNMKQHPHHEKGVDQQGLEQHLVQEHALQIEPTSTNAEIGEQTSKDERGGVSEVGLWKKDESGSVEGDRWKAPEVMMGKKGVRSESAAVFSFGLILWELETLQIPFPEMDALNAHRQLKTGQPLPMDEIESPELVETISQCVDVDPAKRPSLSDLEKFLNSASLHKPSHLLAVNPAPFVDTFQLN</sequence>
<dbReference type="Gene3D" id="1.10.510.10">
    <property type="entry name" value="Transferase(Phosphotransferase) domain 1"/>
    <property type="match status" value="1"/>
</dbReference>
<protein>
    <recommendedName>
        <fullName evidence="3">Protein kinase domain-containing protein</fullName>
    </recommendedName>
</protein>
<keyword evidence="2" id="KW-0472">Membrane</keyword>
<dbReference type="InterPro" id="IPR050122">
    <property type="entry name" value="RTK"/>
</dbReference>
<dbReference type="InterPro" id="IPR001245">
    <property type="entry name" value="Ser-Thr/Tyr_kinase_cat_dom"/>
</dbReference>
<reference evidence="4 5" key="1">
    <citation type="journal article" date="2022" name="bioRxiv">
        <title>Genomics of Preaxostyla Flagellates Illuminates Evolutionary Transitions and the Path Towards Mitochondrial Loss.</title>
        <authorList>
            <person name="Novak L.V.F."/>
            <person name="Treitli S.C."/>
            <person name="Pyrih J."/>
            <person name="Halakuc P."/>
            <person name="Pipaliya S.V."/>
            <person name="Vacek V."/>
            <person name="Brzon O."/>
            <person name="Soukal P."/>
            <person name="Eme L."/>
            <person name="Dacks J.B."/>
            <person name="Karnkowska A."/>
            <person name="Elias M."/>
            <person name="Hampl V."/>
        </authorList>
    </citation>
    <scope>NUCLEOTIDE SEQUENCE [LARGE SCALE GENOMIC DNA]</scope>
    <source>
        <strain evidence="4">NAU3</strain>
        <tissue evidence="4">Gut</tissue>
    </source>
</reference>
<feature type="transmembrane region" description="Helical" evidence="2">
    <location>
        <begin position="324"/>
        <end position="347"/>
    </location>
</feature>
<accession>A0ABQ9YGP3</accession>
<dbReference type="EMBL" id="JARBJD010000008">
    <property type="protein sequence ID" value="KAK2962922.1"/>
    <property type="molecule type" value="Genomic_DNA"/>
</dbReference>